<keyword evidence="4" id="KW-0276">Fatty acid metabolism</keyword>
<dbReference type="PANTHER" id="PTHR11941">
    <property type="entry name" value="ENOYL-COA HYDRATASE-RELATED"/>
    <property type="match status" value="1"/>
</dbReference>
<evidence type="ECO:0000256" key="5">
    <source>
        <dbReference type="ARBA" id="ARBA00023239"/>
    </source>
</evidence>
<protein>
    <recommendedName>
        <fullName evidence="8">Probable enoyl-CoA hydratase EchA17</fullName>
        <ecNumber evidence="3">4.2.1.17</ecNumber>
    </recommendedName>
    <alternativeName>
        <fullName evidence="9">Probable enoyl-CoA hydratase echA17</fullName>
    </alternativeName>
</protein>
<proteinExistence type="inferred from homology"/>
<comment type="similarity">
    <text evidence="2 10">Belongs to the enoyl-CoA hydratase/isomerase family.</text>
</comment>
<dbReference type="PANTHER" id="PTHR11941:SF54">
    <property type="entry name" value="ENOYL-COA HYDRATASE, MITOCHONDRIAL"/>
    <property type="match status" value="1"/>
</dbReference>
<evidence type="ECO:0000313" key="12">
    <source>
        <dbReference type="Proteomes" id="UP000183561"/>
    </source>
</evidence>
<dbReference type="RefSeq" id="WP_072944463.1">
    <property type="nucleotide sequence ID" value="NZ_CP070609.1"/>
</dbReference>
<evidence type="ECO:0000256" key="4">
    <source>
        <dbReference type="ARBA" id="ARBA00022832"/>
    </source>
</evidence>
<comment type="catalytic activity">
    <reaction evidence="7">
        <text>a 4-saturated-(3S)-3-hydroxyacyl-CoA = a (3E)-enoyl-CoA + H2O</text>
        <dbReference type="Rhea" id="RHEA:20724"/>
        <dbReference type="ChEBI" id="CHEBI:15377"/>
        <dbReference type="ChEBI" id="CHEBI:58521"/>
        <dbReference type="ChEBI" id="CHEBI:137480"/>
        <dbReference type="EC" id="4.2.1.17"/>
    </reaction>
</comment>
<evidence type="ECO:0000256" key="9">
    <source>
        <dbReference type="ARBA" id="ARBA00073436"/>
    </source>
</evidence>
<evidence type="ECO:0000256" key="6">
    <source>
        <dbReference type="ARBA" id="ARBA00023709"/>
    </source>
</evidence>
<keyword evidence="5" id="KW-0456">Lyase</keyword>
<dbReference type="InterPro" id="IPR001753">
    <property type="entry name" value="Enoyl-CoA_hydra/iso"/>
</dbReference>
<evidence type="ECO:0000256" key="1">
    <source>
        <dbReference type="ARBA" id="ARBA00002994"/>
    </source>
</evidence>
<dbReference type="CDD" id="cd06558">
    <property type="entry name" value="crotonase-like"/>
    <property type="match status" value="1"/>
</dbReference>
<dbReference type="PROSITE" id="PS00166">
    <property type="entry name" value="ENOYL_COA_HYDRATASE"/>
    <property type="match status" value="1"/>
</dbReference>
<evidence type="ECO:0000256" key="7">
    <source>
        <dbReference type="ARBA" id="ARBA00023717"/>
    </source>
</evidence>
<dbReference type="SUPFAM" id="SSF52096">
    <property type="entry name" value="ClpP/crotonase"/>
    <property type="match status" value="1"/>
</dbReference>
<dbReference type="Gene3D" id="1.10.12.10">
    <property type="entry name" value="Lyase 2-enoyl-coa Hydratase, Chain A, domain 2"/>
    <property type="match status" value="1"/>
</dbReference>
<dbReference type="FunFam" id="3.90.226.10:FF:000009">
    <property type="entry name" value="Carnitinyl-CoA dehydratase"/>
    <property type="match status" value="1"/>
</dbReference>
<dbReference type="AlphaFoldDB" id="A0A1H4WUX1"/>
<keyword evidence="12" id="KW-1185">Reference proteome</keyword>
<evidence type="ECO:0000256" key="8">
    <source>
        <dbReference type="ARBA" id="ARBA00039456"/>
    </source>
</evidence>
<dbReference type="InterPro" id="IPR029045">
    <property type="entry name" value="ClpP/crotonase-like_dom_sf"/>
</dbReference>
<dbReference type="InterPro" id="IPR014748">
    <property type="entry name" value="Enoyl-CoA_hydra_C"/>
</dbReference>
<dbReference type="Proteomes" id="UP000183561">
    <property type="component" value="Unassembled WGS sequence"/>
</dbReference>
<dbReference type="EMBL" id="FNSV01000005">
    <property type="protein sequence ID" value="SEC96840.1"/>
    <property type="molecule type" value="Genomic_DNA"/>
</dbReference>
<accession>A0A1H4WUX1</accession>
<evidence type="ECO:0000256" key="3">
    <source>
        <dbReference type="ARBA" id="ARBA00012076"/>
    </source>
</evidence>
<name>A0A1H4WUX1_9NOCA</name>
<organism evidence="11 12">
    <name type="scientific">Rhodococcus koreensis</name>
    <dbReference type="NCBI Taxonomy" id="99653"/>
    <lineage>
        <taxon>Bacteria</taxon>
        <taxon>Bacillati</taxon>
        <taxon>Actinomycetota</taxon>
        <taxon>Actinomycetes</taxon>
        <taxon>Mycobacteriales</taxon>
        <taxon>Nocardiaceae</taxon>
        <taxon>Rhodococcus</taxon>
    </lineage>
</organism>
<gene>
    <name evidence="11" type="ORF">SAMN04490239_6193</name>
</gene>
<sequence>MTETPAILVTTRQGGIAILEINRPGSKNSMSNDLLAAMAAELRALRHDDDIRAVIITGAGGTFCAGADITGFDTLRDAALLGAREEFGGTFWSDLATFPKPVIAAIEGLALGGGCELALACDIAIAGESAKFAVPEVKLGVIPGAGGTQRLVGAVGKSKAMAMLLSGDFRTADQACAAGLIAETVPDGEARAHAVALAQRIAKNSPLAVALAKDAALRALETSLSQGLEHEKRNFHIAVRSADCHEGQSAFLAKRAPAFTGK</sequence>
<dbReference type="Pfam" id="PF00378">
    <property type="entry name" value="ECH_1"/>
    <property type="match status" value="1"/>
</dbReference>
<reference evidence="12" key="1">
    <citation type="submission" date="2016-10" db="EMBL/GenBank/DDBJ databases">
        <authorList>
            <person name="Varghese N."/>
            <person name="Submissions S."/>
        </authorList>
    </citation>
    <scope>NUCLEOTIDE SEQUENCE [LARGE SCALE GENOMIC DNA]</scope>
    <source>
        <strain evidence="12">DSM 44498</strain>
    </source>
</reference>
<evidence type="ECO:0000313" key="11">
    <source>
        <dbReference type="EMBL" id="SEC96840.1"/>
    </source>
</evidence>
<keyword evidence="4" id="KW-0443">Lipid metabolism</keyword>
<comment type="function">
    <text evidence="1">Could possibly oxidize fatty acids using specific components.</text>
</comment>
<dbReference type="InterPro" id="IPR018376">
    <property type="entry name" value="Enoyl-CoA_hyd/isom_CS"/>
</dbReference>
<dbReference type="GO" id="GO:0004300">
    <property type="term" value="F:enoyl-CoA hydratase activity"/>
    <property type="evidence" value="ECO:0007669"/>
    <property type="project" value="UniProtKB-EC"/>
</dbReference>
<dbReference type="OrthoDB" id="8452484at2"/>
<dbReference type="EC" id="4.2.1.17" evidence="3"/>
<dbReference type="FunFam" id="1.10.12.10:FF:000001">
    <property type="entry name" value="Probable enoyl-CoA hydratase, mitochondrial"/>
    <property type="match status" value="1"/>
</dbReference>
<comment type="catalytic activity">
    <reaction evidence="6">
        <text>a (3S)-3-hydroxyacyl-CoA = a (2E)-enoyl-CoA + H2O</text>
        <dbReference type="Rhea" id="RHEA:16105"/>
        <dbReference type="ChEBI" id="CHEBI:15377"/>
        <dbReference type="ChEBI" id="CHEBI:57318"/>
        <dbReference type="ChEBI" id="CHEBI:58856"/>
        <dbReference type="EC" id="4.2.1.17"/>
    </reaction>
</comment>
<dbReference type="GO" id="GO:0006635">
    <property type="term" value="P:fatty acid beta-oxidation"/>
    <property type="evidence" value="ECO:0007669"/>
    <property type="project" value="TreeGrafter"/>
</dbReference>
<evidence type="ECO:0000256" key="10">
    <source>
        <dbReference type="RuleBase" id="RU003707"/>
    </source>
</evidence>
<evidence type="ECO:0000256" key="2">
    <source>
        <dbReference type="ARBA" id="ARBA00005254"/>
    </source>
</evidence>
<dbReference type="Gene3D" id="3.90.226.10">
    <property type="entry name" value="2-enoyl-CoA Hydratase, Chain A, domain 1"/>
    <property type="match status" value="1"/>
</dbReference>